<organism evidence="1 2">
    <name type="scientific">Trichonephila clavipes</name>
    <name type="common">Golden silk orbweaver</name>
    <name type="synonym">Nephila clavipes</name>
    <dbReference type="NCBI Taxonomy" id="2585209"/>
    <lineage>
        <taxon>Eukaryota</taxon>
        <taxon>Metazoa</taxon>
        <taxon>Ecdysozoa</taxon>
        <taxon>Arthropoda</taxon>
        <taxon>Chelicerata</taxon>
        <taxon>Arachnida</taxon>
        <taxon>Araneae</taxon>
        <taxon>Araneomorphae</taxon>
        <taxon>Entelegynae</taxon>
        <taxon>Araneoidea</taxon>
        <taxon>Nephilidae</taxon>
        <taxon>Trichonephila</taxon>
    </lineage>
</organism>
<keyword evidence="2" id="KW-1185">Reference proteome</keyword>
<dbReference type="EMBL" id="BMAU01021349">
    <property type="protein sequence ID" value="GFY18394.1"/>
    <property type="molecule type" value="Genomic_DNA"/>
</dbReference>
<dbReference type="AlphaFoldDB" id="A0A8X6VM42"/>
<gene>
    <name evidence="1" type="ORF">TNCV_2396231</name>
</gene>
<proteinExistence type="predicted"/>
<dbReference type="Proteomes" id="UP000887159">
    <property type="component" value="Unassembled WGS sequence"/>
</dbReference>
<sequence>MVCAQQTKIPGVNITEQLQTVKYMNTKNTLPSEMPNCIKNVYWELPTPNLLAKCLHGIFPGFYPARAMETADRERLRKANYNILQNSKEERVKKGIRKSENVCFKKFPARARDLKNKHVPLHNLSGFKLRSRITNQPIFKQRLCGDIPNISKEFKNVLGKFTGLISSPIVSIDLKGIGSPGHNSTSGS</sequence>
<reference evidence="1" key="1">
    <citation type="submission" date="2020-08" db="EMBL/GenBank/DDBJ databases">
        <title>Multicomponent nature underlies the extraordinary mechanical properties of spider dragline silk.</title>
        <authorList>
            <person name="Kono N."/>
            <person name="Nakamura H."/>
            <person name="Mori M."/>
            <person name="Yoshida Y."/>
            <person name="Ohtoshi R."/>
            <person name="Malay A.D."/>
            <person name="Moran D.A.P."/>
            <person name="Tomita M."/>
            <person name="Numata K."/>
            <person name="Arakawa K."/>
        </authorList>
    </citation>
    <scope>NUCLEOTIDE SEQUENCE</scope>
</reference>
<evidence type="ECO:0000313" key="1">
    <source>
        <dbReference type="EMBL" id="GFY18394.1"/>
    </source>
</evidence>
<protein>
    <submittedName>
        <fullName evidence="1">Uncharacterized protein</fullName>
    </submittedName>
</protein>
<accession>A0A8X6VM42</accession>
<comment type="caution">
    <text evidence="1">The sequence shown here is derived from an EMBL/GenBank/DDBJ whole genome shotgun (WGS) entry which is preliminary data.</text>
</comment>
<evidence type="ECO:0000313" key="2">
    <source>
        <dbReference type="Proteomes" id="UP000887159"/>
    </source>
</evidence>
<name>A0A8X6VM42_TRICX</name>